<dbReference type="PRINTS" id="PR00315">
    <property type="entry name" value="ELONGATNFCT"/>
</dbReference>
<dbReference type="SMART" id="SM00838">
    <property type="entry name" value="EFG_C"/>
    <property type="match status" value="1"/>
</dbReference>
<dbReference type="PANTHER" id="PTHR43261:SF1">
    <property type="entry name" value="RIBOSOME-RELEASING FACTOR 2, MITOCHONDRIAL"/>
    <property type="match status" value="1"/>
</dbReference>
<dbReference type="SUPFAM" id="SSF50447">
    <property type="entry name" value="Translation proteins"/>
    <property type="match status" value="1"/>
</dbReference>
<dbReference type="SUPFAM" id="SSF52540">
    <property type="entry name" value="P-loop containing nucleoside triphosphate hydrolases"/>
    <property type="match status" value="1"/>
</dbReference>
<dbReference type="EMBL" id="CP096983">
    <property type="protein sequence ID" value="URZ10690.1"/>
    <property type="molecule type" value="Genomic_DNA"/>
</dbReference>
<dbReference type="Gene3D" id="3.40.50.300">
    <property type="entry name" value="P-loop containing nucleotide triphosphate hydrolases"/>
    <property type="match status" value="1"/>
</dbReference>
<name>A0A1S8LNY1_9CLOT</name>
<keyword evidence="2" id="KW-0648">Protein biosynthesis</keyword>
<dbReference type="GO" id="GO:0003924">
    <property type="term" value="F:GTPase activity"/>
    <property type="evidence" value="ECO:0007669"/>
    <property type="project" value="InterPro"/>
</dbReference>
<dbReference type="SUPFAM" id="SSF54211">
    <property type="entry name" value="Ribosomal protein S5 domain 2-like"/>
    <property type="match status" value="1"/>
</dbReference>
<dbReference type="SMART" id="SM00889">
    <property type="entry name" value="EFG_IV"/>
    <property type="match status" value="1"/>
</dbReference>
<gene>
    <name evidence="5" type="primary">tetM</name>
    <name evidence="5" type="ORF">CROST_014000</name>
</gene>
<evidence type="ECO:0000256" key="3">
    <source>
        <dbReference type="ARBA" id="ARBA00023134"/>
    </source>
</evidence>
<evidence type="ECO:0000256" key="2">
    <source>
        <dbReference type="ARBA" id="ARBA00022917"/>
    </source>
</evidence>
<evidence type="ECO:0000256" key="4">
    <source>
        <dbReference type="ARBA" id="ARBA00023251"/>
    </source>
</evidence>
<accession>A0A1S8LNY1</accession>
<dbReference type="STRING" id="84029.CROST_02440"/>
<dbReference type="InterPro" id="IPR005225">
    <property type="entry name" value="Small_GTP-bd"/>
</dbReference>
<dbReference type="Pfam" id="PF00679">
    <property type="entry name" value="EFG_C"/>
    <property type="match status" value="1"/>
</dbReference>
<keyword evidence="6" id="KW-1185">Reference proteome</keyword>
<dbReference type="RefSeq" id="WP_077832478.1">
    <property type="nucleotide sequence ID" value="NZ_CP096983.1"/>
</dbReference>
<keyword evidence="4" id="KW-0046">Antibiotic resistance</keyword>
<dbReference type="GO" id="GO:0032790">
    <property type="term" value="P:ribosome disassembly"/>
    <property type="evidence" value="ECO:0007669"/>
    <property type="project" value="TreeGrafter"/>
</dbReference>
<dbReference type="Pfam" id="PF03764">
    <property type="entry name" value="EFG_IV"/>
    <property type="match status" value="1"/>
</dbReference>
<dbReference type="PROSITE" id="PS51722">
    <property type="entry name" value="G_TR_2"/>
    <property type="match status" value="1"/>
</dbReference>
<dbReference type="SUPFAM" id="SSF54980">
    <property type="entry name" value="EF-G C-terminal domain-like"/>
    <property type="match status" value="2"/>
</dbReference>
<evidence type="ECO:0000256" key="1">
    <source>
        <dbReference type="ARBA" id="ARBA00022741"/>
    </source>
</evidence>
<evidence type="ECO:0000313" key="5">
    <source>
        <dbReference type="EMBL" id="URZ10690.1"/>
    </source>
</evidence>
<dbReference type="InterPro" id="IPR009000">
    <property type="entry name" value="Transl_B-barrel_sf"/>
</dbReference>
<dbReference type="GO" id="GO:0005525">
    <property type="term" value="F:GTP binding"/>
    <property type="evidence" value="ECO:0007669"/>
    <property type="project" value="UniProtKB-KW"/>
</dbReference>
<dbReference type="InterPro" id="IPR000640">
    <property type="entry name" value="EFG_V-like"/>
</dbReference>
<dbReference type="Gene3D" id="2.40.30.10">
    <property type="entry name" value="Translation factors"/>
    <property type="match status" value="1"/>
</dbReference>
<dbReference type="GO" id="GO:0006412">
    <property type="term" value="P:translation"/>
    <property type="evidence" value="ECO:0007669"/>
    <property type="project" value="UniProtKB-KW"/>
</dbReference>
<dbReference type="CDD" id="cd04168">
    <property type="entry name" value="TetM_like"/>
    <property type="match status" value="1"/>
</dbReference>
<dbReference type="AlphaFoldDB" id="A0A1S8LNY1"/>
<evidence type="ECO:0000313" key="6">
    <source>
        <dbReference type="Proteomes" id="UP000190951"/>
    </source>
</evidence>
<dbReference type="InterPro" id="IPR027417">
    <property type="entry name" value="P-loop_NTPase"/>
</dbReference>
<dbReference type="KEGG" id="crw:CROST_014000"/>
<protein>
    <submittedName>
        <fullName evidence="5">Tetracycline resistance protein TetM from transposon TnFO1</fullName>
    </submittedName>
</protein>
<dbReference type="Proteomes" id="UP000190951">
    <property type="component" value="Chromosome"/>
</dbReference>
<dbReference type="Pfam" id="PF00009">
    <property type="entry name" value="GTP_EFTU"/>
    <property type="match status" value="1"/>
</dbReference>
<dbReference type="NCBIfam" id="TIGR00231">
    <property type="entry name" value="small_GTP"/>
    <property type="match status" value="1"/>
</dbReference>
<reference evidence="5 6" key="1">
    <citation type="submission" date="2022-04" db="EMBL/GenBank/DDBJ databases">
        <title>Genome sequence of C. roseum typestrain.</title>
        <authorList>
            <person name="Poehlein A."/>
            <person name="Schoch T."/>
            <person name="Duerre P."/>
            <person name="Daniel R."/>
        </authorList>
    </citation>
    <scope>NUCLEOTIDE SEQUENCE [LARGE SCALE GENOMIC DNA]</scope>
    <source>
        <strain evidence="5 6">DSM 7320</strain>
    </source>
</reference>
<dbReference type="InterPro" id="IPR035647">
    <property type="entry name" value="EFG_III/V"/>
</dbReference>
<dbReference type="CDD" id="cd03711">
    <property type="entry name" value="Tet_C"/>
    <property type="match status" value="1"/>
</dbReference>
<dbReference type="Gene3D" id="3.30.70.870">
    <property type="entry name" value="Elongation Factor G (Translational Gtpase), domain 3"/>
    <property type="match status" value="1"/>
</dbReference>
<sequence length="643" mass="73212">MNKTIGLLAHVDAGKTTLAEQILYHTKSIRKRGRVDHKDSFLDNSSVEKERGITVFSEQAVFEFKDSKYFLVDTPGHMDFSPEMERAIEVMDYAVLIISGVDGVQSQTENIWTILRKHNIPTIFFINKMDRVNANKENVIKEIKDNFTENLFCISGGELSEEVIEFIAEKDDDVCEAYLTSGYEKELWFNSMKKLIKKSKIFPCFMGSALEDAGIEIFLDGLHNLTYTEYNAVEKFVGLVYKIRYDETRNKIIHIKALKGSLKVKQEVIIKNQSNKINEIRFYNGNKYTTAGLAEAGEIFAAIGIKEVKVGDFIGNNVENIKYNMIPTLKSKVIFDEKLNSNEVFEYFKILEEEEPSLNVLWNEKLKSLEIHVMGKIELEILKTIVMERFKLKVDFGACEVLYKETITKKANGYGHFEPLRHYAEVCLELEPAPLNSGITFKSKCKTESLTIGEQNLVKTHIFEREHHGILIGASVTDINVILIDGRHHIKHTSGGDFREATLRALRQGLESTDNILLEPFYDFRIEVNMGEIGRVISDINKMSGEFYEPQMKGDTCIIKGKGPVVEFMDYPSALASFTKGRGKISLAFSGYEKCHNSEEVISSVNYNKYEDIEYTSTSIFCSKGQAYEVKGSEVVNFMHSLK</sequence>
<dbReference type="GO" id="GO:0046677">
    <property type="term" value="P:response to antibiotic"/>
    <property type="evidence" value="ECO:0007669"/>
    <property type="project" value="UniProtKB-KW"/>
</dbReference>
<keyword evidence="1" id="KW-0547">Nucleotide-binding</keyword>
<keyword evidence="3" id="KW-0342">GTP-binding</keyword>
<dbReference type="InterPro" id="IPR014721">
    <property type="entry name" value="Ribsml_uS5_D2-typ_fold_subgr"/>
</dbReference>
<dbReference type="InterPro" id="IPR035650">
    <property type="entry name" value="Tet_C"/>
</dbReference>
<proteinExistence type="predicted"/>
<dbReference type="InterPro" id="IPR005517">
    <property type="entry name" value="Transl_elong_EFG/EF2_IV"/>
</dbReference>
<dbReference type="Gene3D" id="3.30.230.10">
    <property type="match status" value="1"/>
</dbReference>
<dbReference type="Gene3D" id="3.30.70.240">
    <property type="match status" value="1"/>
</dbReference>
<dbReference type="InterPro" id="IPR020568">
    <property type="entry name" value="Ribosomal_Su5_D2-typ_SF"/>
</dbReference>
<dbReference type="InterPro" id="IPR000795">
    <property type="entry name" value="T_Tr_GTP-bd_dom"/>
</dbReference>
<organism evidence="5 6">
    <name type="scientific">Clostridium felsineum</name>
    <dbReference type="NCBI Taxonomy" id="36839"/>
    <lineage>
        <taxon>Bacteria</taxon>
        <taxon>Bacillati</taxon>
        <taxon>Bacillota</taxon>
        <taxon>Clostridia</taxon>
        <taxon>Eubacteriales</taxon>
        <taxon>Clostridiaceae</taxon>
        <taxon>Clostridium</taxon>
    </lineage>
</organism>
<dbReference type="PANTHER" id="PTHR43261">
    <property type="entry name" value="TRANSLATION ELONGATION FACTOR G-RELATED"/>
    <property type="match status" value="1"/>
</dbReference>